<evidence type="ECO:0000259" key="1">
    <source>
        <dbReference type="Pfam" id="PF13456"/>
    </source>
</evidence>
<dbReference type="AlphaFoldDB" id="A0A2P5D3G6"/>
<proteinExistence type="predicted"/>
<protein>
    <recommendedName>
        <fullName evidence="1">RNase H type-1 domain-containing protein</fullName>
    </recommendedName>
</protein>
<dbReference type="PANTHER" id="PTHR47723">
    <property type="entry name" value="OS05G0353850 PROTEIN"/>
    <property type="match status" value="1"/>
</dbReference>
<evidence type="ECO:0000313" key="2">
    <source>
        <dbReference type="EMBL" id="PON67837.1"/>
    </source>
</evidence>
<gene>
    <name evidence="2" type="ORF">PanWU01x14_100050</name>
</gene>
<dbReference type="GO" id="GO:0003676">
    <property type="term" value="F:nucleic acid binding"/>
    <property type="evidence" value="ECO:0007669"/>
    <property type="project" value="InterPro"/>
</dbReference>
<reference evidence="3" key="1">
    <citation type="submission" date="2016-06" db="EMBL/GenBank/DDBJ databases">
        <title>Parallel loss of symbiosis genes in relatives of nitrogen-fixing non-legume Parasponia.</title>
        <authorList>
            <person name="Van Velzen R."/>
            <person name="Holmer R."/>
            <person name="Bu F."/>
            <person name="Rutten L."/>
            <person name="Van Zeijl A."/>
            <person name="Liu W."/>
            <person name="Santuari L."/>
            <person name="Cao Q."/>
            <person name="Sharma T."/>
            <person name="Shen D."/>
            <person name="Roswanjaya Y."/>
            <person name="Wardhani T."/>
            <person name="Kalhor M.S."/>
            <person name="Jansen J."/>
            <person name="Van den Hoogen J."/>
            <person name="Gungor B."/>
            <person name="Hartog M."/>
            <person name="Hontelez J."/>
            <person name="Verver J."/>
            <person name="Yang W.-C."/>
            <person name="Schijlen E."/>
            <person name="Repin R."/>
            <person name="Schilthuizen M."/>
            <person name="Schranz E."/>
            <person name="Heidstra R."/>
            <person name="Miyata K."/>
            <person name="Fedorova E."/>
            <person name="Kohlen W."/>
            <person name="Bisseling T."/>
            <person name="Smit S."/>
            <person name="Geurts R."/>
        </authorList>
    </citation>
    <scope>NUCLEOTIDE SEQUENCE [LARGE SCALE GENOMIC DNA]</scope>
    <source>
        <strain evidence="3">cv. WU1-14</strain>
    </source>
</reference>
<evidence type="ECO:0000313" key="3">
    <source>
        <dbReference type="Proteomes" id="UP000237105"/>
    </source>
</evidence>
<dbReference type="OrthoDB" id="1000877at2759"/>
<keyword evidence="3" id="KW-1185">Reference proteome</keyword>
<dbReference type="PANTHER" id="PTHR47723:SF4">
    <property type="entry name" value="PENTATRICOPEPTIDE REPEAT-CONTAINING-LIKE PROTEIN"/>
    <property type="match status" value="1"/>
</dbReference>
<dbReference type="Proteomes" id="UP000237105">
    <property type="component" value="Unassembled WGS sequence"/>
</dbReference>
<dbReference type="Pfam" id="PF13456">
    <property type="entry name" value="RVT_3"/>
    <property type="match status" value="1"/>
</dbReference>
<dbReference type="EMBL" id="JXTB01000068">
    <property type="protein sequence ID" value="PON67837.1"/>
    <property type="molecule type" value="Genomic_DNA"/>
</dbReference>
<dbReference type="InterPro" id="IPR002156">
    <property type="entry name" value="RNaseH_domain"/>
</dbReference>
<name>A0A2P5D3G6_PARAD</name>
<sequence length="90" mass="10027">MSSARWWRLKFNSDVRINEDHAVIAVVGRNENGTVMVAYSERIKFVEPMVVEAMGLLAGVQVAIAQNCDYVILEGDCAIPTLACSTRRRI</sequence>
<feature type="domain" description="RNase H type-1" evidence="1">
    <location>
        <begin position="13"/>
        <end position="78"/>
    </location>
</feature>
<dbReference type="InterPro" id="IPR053151">
    <property type="entry name" value="RNase_H-like"/>
</dbReference>
<organism evidence="2 3">
    <name type="scientific">Parasponia andersonii</name>
    <name type="common">Sponia andersonii</name>
    <dbReference type="NCBI Taxonomy" id="3476"/>
    <lineage>
        <taxon>Eukaryota</taxon>
        <taxon>Viridiplantae</taxon>
        <taxon>Streptophyta</taxon>
        <taxon>Embryophyta</taxon>
        <taxon>Tracheophyta</taxon>
        <taxon>Spermatophyta</taxon>
        <taxon>Magnoliopsida</taxon>
        <taxon>eudicotyledons</taxon>
        <taxon>Gunneridae</taxon>
        <taxon>Pentapetalae</taxon>
        <taxon>rosids</taxon>
        <taxon>fabids</taxon>
        <taxon>Rosales</taxon>
        <taxon>Cannabaceae</taxon>
        <taxon>Parasponia</taxon>
    </lineage>
</organism>
<dbReference type="GO" id="GO:0004523">
    <property type="term" value="F:RNA-DNA hybrid ribonuclease activity"/>
    <property type="evidence" value="ECO:0007669"/>
    <property type="project" value="InterPro"/>
</dbReference>
<comment type="caution">
    <text evidence="2">The sequence shown here is derived from an EMBL/GenBank/DDBJ whole genome shotgun (WGS) entry which is preliminary data.</text>
</comment>
<accession>A0A2P5D3G6</accession>